<keyword evidence="1" id="KW-0472">Membrane</keyword>
<gene>
    <name evidence="2" type="ORF">RD110_08155</name>
</gene>
<protein>
    <submittedName>
        <fullName evidence="2">Uncharacterized protein</fullName>
    </submittedName>
</protein>
<accession>A0A1P8JTR8</accession>
<dbReference type="OrthoDB" id="8908146at2"/>
<proteinExistence type="predicted"/>
<keyword evidence="1" id="KW-1133">Transmembrane helix</keyword>
<dbReference type="AlphaFoldDB" id="A0A1P8JTR8"/>
<evidence type="ECO:0000313" key="3">
    <source>
        <dbReference type="Proteomes" id="UP000186609"/>
    </source>
</evidence>
<dbReference type="STRING" id="1842727.RD110_08155"/>
<keyword evidence="3" id="KW-1185">Reference proteome</keyword>
<dbReference type="RefSeq" id="WP_076198406.1">
    <property type="nucleotide sequence ID" value="NZ_CP019236.1"/>
</dbReference>
<evidence type="ECO:0000256" key="1">
    <source>
        <dbReference type="SAM" id="Phobius"/>
    </source>
</evidence>
<feature type="transmembrane region" description="Helical" evidence="1">
    <location>
        <begin position="131"/>
        <end position="148"/>
    </location>
</feature>
<keyword evidence="1" id="KW-0812">Transmembrane</keyword>
<feature type="transmembrane region" description="Helical" evidence="1">
    <location>
        <begin position="106"/>
        <end position="125"/>
    </location>
</feature>
<dbReference type="Proteomes" id="UP000186609">
    <property type="component" value="Chromosome"/>
</dbReference>
<dbReference type="EMBL" id="CP019236">
    <property type="protein sequence ID" value="APW37176.1"/>
    <property type="molecule type" value="Genomic_DNA"/>
</dbReference>
<name>A0A1P8JTR8_9BURK</name>
<evidence type="ECO:0000313" key="2">
    <source>
        <dbReference type="EMBL" id="APW37176.1"/>
    </source>
</evidence>
<sequence length="174" mass="18563">MDPITIGLALASQFAPQLIKYFSNSDTAATVAGQVIDIAKTVTGKGTPDEAATALQADPTLALQFKTAVLASETDLEKAYLADRADARARDVDLAKLGRRNVRADIMVFLDVVGLIACLVVLIFYKEKIPGEAVGLISTIAATFGLCLRDAHQYEFGSSRSSANKDLTITNLTR</sequence>
<reference evidence="2 3" key="1">
    <citation type="submission" date="2017-01" db="EMBL/GenBank/DDBJ databases">
        <authorList>
            <person name="Mah S.A."/>
            <person name="Swanson W.J."/>
            <person name="Moy G.W."/>
            <person name="Vacquier V.D."/>
        </authorList>
    </citation>
    <scope>NUCLEOTIDE SEQUENCE [LARGE SCALE GENOMIC DNA]</scope>
    <source>
        <strain evidence="2 3">DCY110</strain>
    </source>
</reference>
<organism evidence="2 3">
    <name type="scientific">Rhodoferax koreensis</name>
    <dbReference type="NCBI Taxonomy" id="1842727"/>
    <lineage>
        <taxon>Bacteria</taxon>
        <taxon>Pseudomonadati</taxon>
        <taxon>Pseudomonadota</taxon>
        <taxon>Betaproteobacteria</taxon>
        <taxon>Burkholderiales</taxon>
        <taxon>Comamonadaceae</taxon>
        <taxon>Rhodoferax</taxon>
    </lineage>
</organism>
<dbReference type="KEGG" id="rhy:RD110_08155"/>